<evidence type="ECO:0000259" key="8">
    <source>
        <dbReference type="PROSITE" id="PS51740"/>
    </source>
</evidence>
<dbReference type="CDD" id="cd16321">
    <property type="entry name" value="MraZ_C"/>
    <property type="match status" value="1"/>
</dbReference>
<dbReference type="GO" id="GO:0003700">
    <property type="term" value="F:DNA-binding transcription factor activity"/>
    <property type="evidence" value="ECO:0007669"/>
    <property type="project" value="UniProtKB-UniRule"/>
</dbReference>
<keyword evidence="6 7" id="KW-0804">Transcription</keyword>
<evidence type="ECO:0000256" key="6">
    <source>
        <dbReference type="ARBA" id="ARBA00023163"/>
    </source>
</evidence>
<dbReference type="InterPro" id="IPR037914">
    <property type="entry name" value="SpoVT-AbrB_sf"/>
</dbReference>
<evidence type="ECO:0000256" key="5">
    <source>
        <dbReference type="ARBA" id="ARBA00023125"/>
    </source>
</evidence>
<dbReference type="GO" id="GO:0000976">
    <property type="term" value="F:transcription cis-regulatory region binding"/>
    <property type="evidence" value="ECO:0007669"/>
    <property type="project" value="TreeGrafter"/>
</dbReference>
<dbReference type="InterPro" id="IPR003444">
    <property type="entry name" value="MraZ"/>
</dbReference>
<comment type="caution">
    <text evidence="9">The sequence shown here is derived from an EMBL/GenBank/DDBJ whole genome shotgun (WGS) entry which is preliminary data.</text>
</comment>
<evidence type="ECO:0000313" key="9">
    <source>
        <dbReference type="EMBL" id="PZQ47467.1"/>
    </source>
</evidence>
<evidence type="ECO:0000256" key="7">
    <source>
        <dbReference type="HAMAP-Rule" id="MF_01008"/>
    </source>
</evidence>
<name>A0A2W5PRY9_9BACT</name>
<keyword evidence="5 7" id="KW-0238">DNA-binding</keyword>
<dbReference type="HAMAP" id="MF_01008">
    <property type="entry name" value="MraZ"/>
    <property type="match status" value="1"/>
</dbReference>
<keyword evidence="4 7" id="KW-0805">Transcription regulation</keyword>
<dbReference type="PANTHER" id="PTHR34701:SF1">
    <property type="entry name" value="TRANSCRIPTIONAL REGULATOR MRAZ"/>
    <property type="match status" value="1"/>
</dbReference>
<evidence type="ECO:0000256" key="1">
    <source>
        <dbReference type="ARBA" id="ARBA00013860"/>
    </source>
</evidence>
<keyword evidence="2 7" id="KW-0963">Cytoplasm</keyword>
<dbReference type="InterPro" id="IPR038619">
    <property type="entry name" value="MraZ_sf"/>
</dbReference>
<evidence type="ECO:0000256" key="3">
    <source>
        <dbReference type="ARBA" id="ARBA00022737"/>
    </source>
</evidence>
<dbReference type="EMBL" id="QFQB01000012">
    <property type="protein sequence ID" value="PZQ47467.1"/>
    <property type="molecule type" value="Genomic_DNA"/>
</dbReference>
<dbReference type="SUPFAM" id="SSF89447">
    <property type="entry name" value="AbrB/MazE/MraZ-like"/>
    <property type="match status" value="1"/>
</dbReference>
<dbReference type="CDD" id="cd16320">
    <property type="entry name" value="MraZ_N"/>
    <property type="match status" value="1"/>
</dbReference>
<dbReference type="AlphaFoldDB" id="A0A2W5PRY9"/>
<feature type="domain" description="SpoVT-AbrB" evidence="8">
    <location>
        <begin position="7"/>
        <end position="52"/>
    </location>
</feature>
<dbReference type="GO" id="GO:0005737">
    <property type="term" value="C:cytoplasm"/>
    <property type="evidence" value="ECO:0007669"/>
    <property type="project" value="UniProtKB-UniRule"/>
</dbReference>
<reference evidence="9 10" key="1">
    <citation type="submission" date="2017-08" db="EMBL/GenBank/DDBJ databases">
        <title>Infants hospitalized years apart are colonized by the same room-sourced microbial strains.</title>
        <authorList>
            <person name="Brooks B."/>
            <person name="Olm M.R."/>
            <person name="Firek B.A."/>
            <person name="Baker R."/>
            <person name="Thomas B.C."/>
            <person name="Morowitz M.J."/>
            <person name="Banfield J.F."/>
        </authorList>
    </citation>
    <scope>NUCLEOTIDE SEQUENCE [LARGE SCALE GENOMIC DNA]</scope>
    <source>
        <strain evidence="9">S2_005_002_R2_29</strain>
    </source>
</reference>
<protein>
    <recommendedName>
        <fullName evidence="1 7">Transcriptional regulator MraZ</fullName>
    </recommendedName>
</protein>
<evidence type="ECO:0000256" key="2">
    <source>
        <dbReference type="ARBA" id="ARBA00022490"/>
    </source>
</evidence>
<dbReference type="Proteomes" id="UP000249417">
    <property type="component" value="Unassembled WGS sequence"/>
</dbReference>
<organism evidence="9 10">
    <name type="scientific">Micavibrio aeruginosavorus</name>
    <dbReference type="NCBI Taxonomy" id="349221"/>
    <lineage>
        <taxon>Bacteria</taxon>
        <taxon>Pseudomonadati</taxon>
        <taxon>Bdellovibrionota</taxon>
        <taxon>Bdellovibrionia</taxon>
        <taxon>Bdellovibrionales</taxon>
        <taxon>Pseudobdellovibrionaceae</taxon>
        <taxon>Micavibrio</taxon>
    </lineage>
</organism>
<dbReference type="InterPro" id="IPR035642">
    <property type="entry name" value="MraZ_N"/>
</dbReference>
<dbReference type="InterPro" id="IPR035644">
    <property type="entry name" value="MraZ_C"/>
</dbReference>
<dbReference type="InterPro" id="IPR007159">
    <property type="entry name" value="SpoVT-AbrB_dom"/>
</dbReference>
<comment type="similarity">
    <text evidence="7">Belongs to the MraZ family.</text>
</comment>
<sequence length="151" mass="17133">MALFLSTHINKVDKKGRVSVPAQFRDQLAGEQFNGIVLFRSNTQPALEGFSWSYMQEISRRLENFDLFSEEQDDLAMTMFGDSVQLSFDGEGRIVLPVELMEFAGVVEKAAFVGLGNKFQIWDADILAKRREDARRNIREKGLTLPKGDVQ</sequence>
<dbReference type="GO" id="GO:0009295">
    <property type="term" value="C:nucleoid"/>
    <property type="evidence" value="ECO:0007669"/>
    <property type="project" value="UniProtKB-SubCell"/>
</dbReference>
<dbReference type="InterPro" id="IPR020603">
    <property type="entry name" value="MraZ_dom"/>
</dbReference>
<evidence type="ECO:0000313" key="10">
    <source>
        <dbReference type="Proteomes" id="UP000249417"/>
    </source>
</evidence>
<dbReference type="GO" id="GO:2000143">
    <property type="term" value="P:negative regulation of DNA-templated transcription initiation"/>
    <property type="evidence" value="ECO:0007669"/>
    <property type="project" value="TreeGrafter"/>
</dbReference>
<proteinExistence type="inferred from homology"/>
<feature type="domain" description="SpoVT-AbrB" evidence="8">
    <location>
        <begin position="83"/>
        <end position="126"/>
    </location>
</feature>
<comment type="subcellular location">
    <subcellularLocation>
        <location evidence="7">Cytoplasm</location>
        <location evidence="7">Nucleoid</location>
    </subcellularLocation>
</comment>
<dbReference type="Pfam" id="PF02381">
    <property type="entry name" value="MraZ"/>
    <property type="match status" value="2"/>
</dbReference>
<gene>
    <name evidence="7" type="primary">mraZ</name>
    <name evidence="9" type="ORF">DI551_03265</name>
</gene>
<dbReference type="PANTHER" id="PTHR34701">
    <property type="entry name" value="TRANSCRIPTIONAL REGULATOR MRAZ"/>
    <property type="match status" value="1"/>
</dbReference>
<keyword evidence="3" id="KW-0677">Repeat</keyword>
<evidence type="ECO:0000256" key="4">
    <source>
        <dbReference type="ARBA" id="ARBA00023015"/>
    </source>
</evidence>
<accession>A0A2W5PRY9</accession>
<dbReference type="PROSITE" id="PS51740">
    <property type="entry name" value="SPOVT_ABRB"/>
    <property type="match status" value="2"/>
</dbReference>
<comment type="subunit">
    <text evidence="7">Forms oligomers.</text>
</comment>
<dbReference type="Gene3D" id="3.40.1550.20">
    <property type="entry name" value="Transcriptional regulator MraZ domain"/>
    <property type="match status" value="1"/>
</dbReference>